<feature type="domain" description="LytR/CpsA/Psr regulator C-terminal" evidence="4">
    <location>
        <begin position="390"/>
        <end position="458"/>
    </location>
</feature>
<proteinExistence type="inferred from homology"/>
<dbReference type="AlphaFoldDB" id="A0A2M7XHN8"/>
<evidence type="ECO:0000256" key="1">
    <source>
        <dbReference type="ARBA" id="ARBA00006068"/>
    </source>
</evidence>
<gene>
    <name evidence="5" type="ORF">CO172_01670</name>
</gene>
<dbReference type="EMBL" id="PFWS01000025">
    <property type="protein sequence ID" value="PJA47391.1"/>
    <property type="molecule type" value="Genomic_DNA"/>
</dbReference>
<dbReference type="InterPro" id="IPR050922">
    <property type="entry name" value="LytR/CpsA/Psr_CW_biosynth"/>
</dbReference>
<name>A0A2M7XHN8_9BACT</name>
<evidence type="ECO:0000256" key="2">
    <source>
        <dbReference type="SAM" id="Phobius"/>
    </source>
</evidence>
<protein>
    <recommendedName>
        <fullName evidence="7">LytR family transcriptional regulator</fullName>
    </recommendedName>
</protein>
<dbReference type="InterPro" id="IPR004474">
    <property type="entry name" value="LytR_CpsA_psr"/>
</dbReference>
<dbReference type="NCBIfam" id="TIGR00350">
    <property type="entry name" value="lytR_cpsA_psr"/>
    <property type="match status" value="1"/>
</dbReference>
<dbReference type="PANTHER" id="PTHR33392">
    <property type="entry name" value="POLYISOPRENYL-TEICHOIC ACID--PEPTIDOGLYCAN TEICHOIC ACID TRANSFERASE TAGU"/>
    <property type="match status" value="1"/>
</dbReference>
<feature type="domain" description="Cell envelope-related transcriptional attenuator" evidence="3">
    <location>
        <begin position="104"/>
        <end position="263"/>
    </location>
</feature>
<dbReference type="InterPro" id="IPR027381">
    <property type="entry name" value="LytR/CpsA/Psr_C"/>
</dbReference>
<evidence type="ECO:0000313" key="5">
    <source>
        <dbReference type="EMBL" id="PJA47391.1"/>
    </source>
</evidence>
<dbReference type="Pfam" id="PF03816">
    <property type="entry name" value="LytR_cpsA_psr"/>
    <property type="match status" value="1"/>
</dbReference>
<dbReference type="Proteomes" id="UP000229749">
    <property type="component" value="Unassembled WGS sequence"/>
</dbReference>
<dbReference type="Gene3D" id="3.30.70.2390">
    <property type="match status" value="1"/>
</dbReference>
<comment type="caution">
    <text evidence="5">The sequence shown here is derived from an EMBL/GenBank/DDBJ whole genome shotgun (WGS) entry which is preliminary data.</text>
</comment>
<comment type="similarity">
    <text evidence="1">Belongs to the LytR/CpsA/Psr (LCP) family.</text>
</comment>
<keyword evidence="2" id="KW-0472">Membrane</keyword>
<accession>A0A2M7XHN8</accession>
<keyword evidence="2" id="KW-1133">Transmembrane helix</keyword>
<evidence type="ECO:0008006" key="7">
    <source>
        <dbReference type="Google" id="ProtNLM"/>
    </source>
</evidence>
<dbReference type="PROSITE" id="PS00092">
    <property type="entry name" value="N6_MTASE"/>
    <property type="match status" value="1"/>
</dbReference>
<organism evidence="5 6">
    <name type="scientific">Candidatus Uhrbacteria bacterium CG_4_9_14_3_um_filter_36_7</name>
    <dbReference type="NCBI Taxonomy" id="1975033"/>
    <lineage>
        <taxon>Bacteria</taxon>
        <taxon>Candidatus Uhriibacteriota</taxon>
    </lineage>
</organism>
<dbReference type="GO" id="GO:0032259">
    <property type="term" value="P:methylation"/>
    <property type="evidence" value="ECO:0007669"/>
    <property type="project" value="InterPro"/>
</dbReference>
<dbReference type="PANTHER" id="PTHR33392:SF6">
    <property type="entry name" value="POLYISOPRENYL-TEICHOIC ACID--PEPTIDOGLYCAN TEICHOIC ACID TRANSFERASE TAGU"/>
    <property type="match status" value="1"/>
</dbReference>
<dbReference type="Pfam" id="PF13399">
    <property type="entry name" value="LytR_C"/>
    <property type="match status" value="1"/>
</dbReference>
<dbReference type="InterPro" id="IPR002052">
    <property type="entry name" value="DNA_methylase_N6_adenine_CS"/>
</dbReference>
<dbReference type="Gene3D" id="3.40.630.190">
    <property type="entry name" value="LCP protein"/>
    <property type="match status" value="1"/>
</dbReference>
<sequence>MQPIRIDLLRAKYQLETQRRKPSIFFVYGFLILFVIMALIGTIFSYQVASSHDASETLSNLSLFSTVRSLILPHPGEIQGEKDDRINILLLGVGGSGHDGPELSDTIIFMSVKPSEKKMGLLSIPRDLTVPIPNYGWRKINHVNAFAEAENSGSGPLATQGILEDLFKQPIHYYVKIDFSGFAQLIDDIGGVDIYVDPPFVDTQYPTSNHLYQTIIFQKGWQHMDGNQALMYVRSRHGNNGQGSDFSRSRRQQQVLLAMKEKIVNVSTLLHPLRMNRLLETLGDHLSTNITTWELIRFAKLMDVGQDLTFYHKVLDVSEGSPLYATSMNGAYVILPKENDWTQIQQLVANLLLEETSGGSLDQISSNDITTSYSQTSSSSTAIETPPEKSIRIEVQNGTTITGLAAKAAQILQGQGFEITTIGNAKQPTYSQTIIYDFTDNKESYQTQRDALQAFFKAQIQNTSSEWSYESLEKEDTPPPVDFLIILGTNNQDLL</sequence>
<dbReference type="GO" id="GO:0003676">
    <property type="term" value="F:nucleic acid binding"/>
    <property type="evidence" value="ECO:0007669"/>
    <property type="project" value="InterPro"/>
</dbReference>
<dbReference type="GO" id="GO:0008168">
    <property type="term" value="F:methyltransferase activity"/>
    <property type="evidence" value="ECO:0007669"/>
    <property type="project" value="InterPro"/>
</dbReference>
<evidence type="ECO:0000259" key="4">
    <source>
        <dbReference type="Pfam" id="PF13399"/>
    </source>
</evidence>
<evidence type="ECO:0000313" key="6">
    <source>
        <dbReference type="Proteomes" id="UP000229749"/>
    </source>
</evidence>
<evidence type="ECO:0000259" key="3">
    <source>
        <dbReference type="Pfam" id="PF03816"/>
    </source>
</evidence>
<keyword evidence="2" id="KW-0812">Transmembrane</keyword>
<feature type="transmembrane region" description="Helical" evidence="2">
    <location>
        <begin position="25"/>
        <end position="46"/>
    </location>
</feature>
<reference evidence="6" key="1">
    <citation type="submission" date="2017-09" db="EMBL/GenBank/DDBJ databases">
        <title>Depth-based differentiation of microbial function through sediment-hosted aquifers and enrichment of novel symbionts in the deep terrestrial subsurface.</title>
        <authorList>
            <person name="Probst A.J."/>
            <person name="Ladd B."/>
            <person name="Jarett J.K."/>
            <person name="Geller-Mcgrath D.E."/>
            <person name="Sieber C.M.K."/>
            <person name="Emerson J.B."/>
            <person name="Anantharaman K."/>
            <person name="Thomas B.C."/>
            <person name="Malmstrom R."/>
            <person name="Stieglmeier M."/>
            <person name="Klingl A."/>
            <person name="Woyke T."/>
            <person name="Ryan C.M."/>
            <person name="Banfield J.F."/>
        </authorList>
    </citation>
    <scope>NUCLEOTIDE SEQUENCE [LARGE SCALE GENOMIC DNA]</scope>
</reference>